<dbReference type="InterPro" id="IPR023209">
    <property type="entry name" value="DAO"/>
</dbReference>
<protein>
    <recommendedName>
        <fullName evidence="7">D-amino-acid oxidase</fullName>
        <ecNumber evidence="6">1.4.3.3</ecNumber>
    </recommendedName>
</protein>
<evidence type="ECO:0000256" key="2">
    <source>
        <dbReference type="ARBA" id="ARBA00006730"/>
    </source>
</evidence>
<keyword evidence="5 10" id="KW-0560">Oxidoreductase</keyword>
<dbReference type="Proteomes" id="UP001216440">
    <property type="component" value="Chromosome"/>
</dbReference>
<dbReference type="Pfam" id="PF01266">
    <property type="entry name" value="DAO"/>
    <property type="match status" value="1"/>
</dbReference>
<comment type="similarity">
    <text evidence="2">Belongs to the DAMOX/DASOX family.</text>
</comment>
<proteinExistence type="inferred from homology"/>
<evidence type="ECO:0000256" key="5">
    <source>
        <dbReference type="ARBA" id="ARBA00023002"/>
    </source>
</evidence>
<dbReference type="Gene3D" id="3.40.50.720">
    <property type="entry name" value="NAD(P)-binding Rossmann-like Domain"/>
    <property type="match status" value="1"/>
</dbReference>
<evidence type="ECO:0000256" key="3">
    <source>
        <dbReference type="ARBA" id="ARBA00022630"/>
    </source>
</evidence>
<dbReference type="SUPFAM" id="SSF54373">
    <property type="entry name" value="FAD-linked reductases, C-terminal domain"/>
    <property type="match status" value="1"/>
</dbReference>
<evidence type="ECO:0000256" key="1">
    <source>
        <dbReference type="ARBA" id="ARBA00001974"/>
    </source>
</evidence>
<dbReference type="EMBL" id="CP121682">
    <property type="protein sequence ID" value="WGD43084.1"/>
    <property type="molecule type" value="Genomic_DNA"/>
</dbReference>
<reference evidence="10 11" key="1">
    <citation type="submission" date="2023-03" db="EMBL/GenBank/DDBJ databases">
        <authorList>
            <person name="Mo P."/>
        </authorList>
    </citation>
    <scope>NUCLEOTIDE SEQUENCE [LARGE SCALE GENOMIC DNA]</scope>
    <source>
        <strain evidence="10 11">HUAS 5</strain>
    </source>
</reference>
<dbReference type="PIRSF" id="PIRSF000189">
    <property type="entry name" value="D-aa_oxidase"/>
    <property type="match status" value="1"/>
</dbReference>
<evidence type="ECO:0000256" key="6">
    <source>
        <dbReference type="ARBA" id="ARBA00039101"/>
    </source>
</evidence>
<organism evidence="10 11">
    <name type="scientific">Streptomyces cathayae</name>
    <dbReference type="NCBI Taxonomy" id="3031124"/>
    <lineage>
        <taxon>Bacteria</taxon>
        <taxon>Bacillati</taxon>
        <taxon>Actinomycetota</taxon>
        <taxon>Actinomycetes</taxon>
        <taxon>Kitasatosporales</taxon>
        <taxon>Streptomycetaceae</taxon>
        <taxon>Streptomyces</taxon>
    </lineage>
</organism>
<evidence type="ECO:0000313" key="10">
    <source>
        <dbReference type="EMBL" id="WGD43084.1"/>
    </source>
</evidence>
<evidence type="ECO:0000256" key="4">
    <source>
        <dbReference type="ARBA" id="ARBA00022827"/>
    </source>
</evidence>
<dbReference type="InterPro" id="IPR006076">
    <property type="entry name" value="FAD-dep_OxRdtase"/>
</dbReference>
<evidence type="ECO:0000313" key="11">
    <source>
        <dbReference type="Proteomes" id="UP001216440"/>
    </source>
</evidence>
<dbReference type="EC" id="1.4.3.3" evidence="6"/>
<dbReference type="Gene3D" id="3.30.9.10">
    <property type="entry name" value="D-Amino Acid Oxidase, subunit A, domain 2"/>
    <property type="match status" value="1"/>
</dbReference>
<dbReference type="RefSeq" id="WP_279336136.1">
    <property type="nucleotide sequence ID" value="NZ_CP121682.1"/>
</dbReference>
<keyword evidence="4" id="KW-0274">FAD</keyword>
<gene>
    <name evidence="10" type="ORF">PYS65_24725</name>
</gene>
<dbReference type="PANTHER" id="PTHR11530">
    <property type="entry name" value="D-AMINO ACID OXIDASE"/>
    <property type="match status" value="1"/>
</dbReference>
<comment type="cofactor">
    <cofactor evidence="1">
        <name>FAD</name>
        <dbReference type="ChEBI" id="CHEBI:57692"/>
    </cofactor>
</comment>
<accession>A0ABY8K477</accession>
<name>A0ABY8K477_9ACTN</name>
<sequence length="325" mass="34860">MGHAVTDRVVVIGAGVIGLTTAVCLAEGGVDVQVVSERKPGESTSAAAGAMWDPYLVRPAALVDRWSRATLSALTELSADPDSGIRLVEGTQESRTPCEPPGWTPLVDARMCTPDELRPGFVTGWRYRAPVVDMPRYLSHLARRLTAAGGTFRHHRYDTLDEAVREPARVVVNCAGAGARSLVPDPSVEPVRGQLVVVENPGVQEFFCDDTPGAGPLTYVYPHADTVVLGGTAEPGRWDTEPDGDAARLIVRRCSRVDPRLADARVLECRVGLRPTRPEIRFAEELREDTVVLHSYGHGGGGLTLSWGCGSETAQKARLALGLTP</sequence>
<keyword evidence="3" id="KW-0285">Flavoprotein</keyword>
<dbReference type="SUPFAM" id="SSF51971">
    <property type="entry name" value="Nucleotide-binding domain"/>
    <property type="match status" value="1"/>
</dbReference>
<evidence type="ECO:0000256" key="7">
    <source>
        <dbReference type="ARBA" id="ARBA00039751"/>
    </source>
</evidence>
<dbReference type="GO" id="GO:0016491">
    <property type="term" value="F:oxidoreductase activity"/>
    <property type="evidence" value="ECO:0007669"/>
    <property type="project" value="UniProtKB-KW"/>
</dbReference>
<comment type="catalytic activity">
    <reaction evidence="8">
        <text>a D-alpha-amino acid + O2 + H2O = a 2-oxocarboxylate + H2O2 + NH4(+)</text>
        <dbReference type="Rhea" id="RHEA:21816"/>
        <dbReference type="ChEBI" id="CHEBI:15377"/>
        <dbReference type="ChEBI" id="CHEBI:15379"/>
        <dbReference type="ChEBI" id="CHEBI:16240"/>
        <dbReference type="ChEBI" id="CHEBI:28938"/>
        <dbReference type="ChEBI" id="CHEBI:35179"/>
        <dbReference type="ChEBI" id="CHEBI:59871"/>
        <dbReference type="EC" id="1.4.3.3"/>
    </reaction>
    <physiologicalReaction direction="left-to-right" evidence="8">
        <dbReference type="Rhea" id="RHEA:21817"/>
    </physiologicalReaction>
</comment>
<feature type="domain" description="FAD dependent oxidoreductase" evidence="9">
    <location>
        <begin position="8"/>
        <end position="315"/>
    </location>
</feature>
<evidence type="ECO:0000256" key="8">
    <source>
        <dbReference type="ARBA" id="ARBA00049547"/>
    </source>
</evidence>
<keyword evidence="11" id="KW-1185">Reference proteome</keyword>
<evidence type="ECO:0000259" key="9">
    <source>
        <dbReference type="Pfam" id="PF01266"/>
    </source>
</evidence>
<dbReference type="PANTHER" id="PTHR11530:SF11">
    <property type="entry name" value="D-ASPARTATE OXIDASE"/>
    <property type="match status" value="1"/>
</dbReference>